<proteinExistence type="predicted"/>
<dbReference type="EMBL" id="BAABKX010000001">
    <property type="protein sequence ID" value="GAA5041305.1"/>
    <property type="molecule type" value="Genomic_DNA"/>
</dbReference>
<gene>
    <name evidence="1" type="ORF">GCM10025751_03370</name>
</gene>
<dbReference type="InterPro" id="IPR058451">
    <property type="entry name" value="DUF8138"/>
</dbReference>
<dbReference type="AlphaFoldDB" id="A0AAV3UBB4"/>
<evidence type="ECO:0000313" key="1">
    <source>
        <dbReference type="EMBL" id="GAA5041305.1"/>
    </source>
</evidence>
<dbReference type="Pfam" id="PF26459">
    <property type="entry name" value="DUF8138"/>
    <property type="match status" value="1"/>
</dbReference>
<sequence length="75" mass="8317">MSEGRERDPPEDERELPELPLELPDDEVEYLVDVVEDCCVFTSVPKSTQLSQTSNSAPSTLIFFGEAVSAPHISH</sequence>
<reference evidence="1 2" key="1">
    <citation type="journal article" date="2019" name="Int. J. Syst. Evol. Microbiol.">
        <title>The Global Catalogue of Microorganisms (GCM) 10K type strain sequencing project: providing services to taxonomists for standard genome sequencing and annotation.</title>
        <authorList>
            <consortium name="The Broad Institute Genomics Platform"/>
            <consortium name="The Broad Institute Genome Sequencing Center for Infectious Disease"/>
            <person name="Wu L."/>
            <person name="Ma J."/>
        </authorList>
    </citation>
    <scope>NUCLEOTIDE SEQUENCE [LARGE SCALE GENOMIC DNA]</scope>
    <source>
        <strain evidence="1 2">JCM 17504</strain>
    </source>
</reference>
<accession>A0AAV3UBB4</accession>
<name>A0AAV3UBB4_9EURY</name>
<dbReference type="Proteomes" id="UP001501729">
    <property type="component" value="Unassembled WGS sequence"/>
</dbReference>
<comment type="caution">
    <text evidence="1">The sequence shown here is derived from an EMBL/GenBank/DDBJ whole genome shotgun (WGS) entry which is preliminary data.</text>
</comment>
<evidence type="ECO:0000313" key="2">
    <source>
        <dbReference type="Proteomes" id="UP001501729"/>
    </source>
</evidence>
<protein>
    <submittedName>
        <fullName evidence="1">Uncharacterized protein</fullName>
    </submittedName>
</protein>
<organism evidence="1 2">
    <name type="scientific">Haladaptatus pallidirubidus</name>
    <dbReference type="NCBI Taxonomy" id="1008152"/>
    <lineage>
        <taxon>Archaea</taxon>
        <taxon>Methanobacteriati</taxon>
        <taxon>Methanobacteriota</taxon>
        <taxon>Stenosarchaea group</taxon>
        <taxon>Halobacteria</taxon>
        <taxon>Halobacteriales</taxon>
        <taxon>Haladaptataceae</taxon>
        <taxon>Haladaptatus</taxon>
    </lineage>
</organism>
<keyword evidence="2" id="KW-1185">Reference proteome</keyword>